<sequence>MPALTGSQIVSAKKNVSIPYIPPEIIQIILNLLRDDKKTIAACTLVNHTFNLHATPILYNTIAFTSPHAFTLFINVMNDIKQRCSQMIHHLDLSSFSTCDLQKSSFKPQKFVTPELLIHILRSFSELKAVSISKSLEFVITLDVLKVLFIECKNIKTIDFCGCATKRFSNALDMFSSLIGRVKIESNCNNYDETTFSFRMTSQPLLSHLQRLSFHECPVISEYSIIIPILAHAPNLTYLDLGGCSISDLTLNFLAETNIPTNLSHLLLAKCKNIPSKAISSLVSKCSRLETLNLYGDKDITTTVINEYDLISILRSPNAKNFRTLDIGSSQITPLVLTTIKENCPSLQNLGISKAQITNLNFIKDLLMALPNLQYIDLTSVTCFNLLGYNLLNANSLLIDINENNHSIHTIEMNESLLKKIYPVDGWIINANYAKRWYYSCET</sequence>
<accession>A0A9N9EG71</accession>
<dbReference type="SUPFAM" id="SSF52047">
    <property type="entry name" value="RNI-like"/>
    <property type="match status" value="1"/>
</dbReference>
<comment type="caution">
    <text evidence="1">The sequence shown here is derived from an EMBL/GenBank/DDBJ whole genome shotgun (WGS) entry which is preliminary data.</text>
</comment>
<name>A0A9N9EG71_9GLOM</name>
<keyword evidence="2" id="KW-1185">Reference proteome</keyword>
<organism evidence="1 2">
    <name type="scientific">Cetraspora pellucida</name>
    <dbReference type="NCBI Taxonomy" id="1433469"/>
    <lineage>
        <taxon>Eukaryota</taxon>
        <taxon>Fungi</taxon>
        <taxon>Fungi incertae sedis</taxon>
        <taxon>Mucoromycota</taxon>
        <taxon>Glomeromycotina</taxon>
        <taxon>Glomeromycetes</taxon>
        <taxon>Diversisporales</taxon>
        <taxon>Gigasporaceae</taxon>
        <taxon>Cetraspora</taxon>
    </lineage>
</organism>
<gene>
    <name evidence="1" type="ORF">CPELLU_LOCUS10518</name>
</gene>
<evidence type="ECO:0000313" key="2">
    <source>
        <dbReference type="Proteomes" id="UP000789759"/>
    </source>
</evidence>
<proteinExistence type="predicted"/>
<dbReference type="InterPro" id="IPR006553">
    <property type="entry name" value="Leu-rich_rpt_Cys-con_subtyp"/>
</dbReference>
<evidence type="ECO:0000313" key="1">
    <source>
        <dbReference type="EMBL" id="CAG8675894.1"/>
    </source>
</evidence>
<dbReference type="GO" id="GO:0031146">
    <property type="term" value="P:SCF-dependent proteasomal ubiquitin-dependent protein catabolic process"/>
    <property type="evidence" value="ECO:0007669"/>
    <property type="project" value="TreeGrafter"/>
</dbReference>
<dbReference type="InterPro" id="IPR032675">
    <property type="entry name" value="LRR_dom_sf"/>
</dbReference>
<dbReference type="Proteomes" id="UP000789759">
    <property type="component" value="Unassembled WGS sequence"/>
</dbReference>
<dbReference type="GO" id="GO:0019005">
    <property type="term" value="C:SCF ubiquitin ligase complex"/>
    <property type="evidence" value="ECO:0007669"/>
    <property type="project" value="TreeGrafter"/>
</dbReference>
<dbReference type="Gene3D" id="3.80.10.10">
    <property type="entry name" value="Ribonuclease Inhibitor"/>
    <property type="match status" value="1"/>
</dbReference>
<dbReference type="SMART" id="SM00367">
    <property type="entry name" value="LRR_CC"/>
    <property type="match status" value="3"/>
</dbReference>
<dbReference type="OrthoDB" id="9994419at2759"/>
<reference evidence="1" key="1">
    <citation type="submission" date="2021-06" db="EMBL/GenBank/DDBJ databases">
        <authorList>
            <person name="Kallberg Y."/>
            <person name="Tangrot J."/>
            <person name="Rosling A."/>
        </authorList>
    </citation>
    <scope>NUCLEOTIDE SEQUENCE</scope>
    <source>
        <strain evidence="1">FL966</strain>
    </source>
</reference>
<dbReference type="AlphaFoldDB" id="A0A9N9EG71"/>
<dbReference type="PANTHER" id="PTHR13318">
    <property type="entry name" value="PARTNER OF PAIRED, ISOFORM B-RELATED"/>
    <property type="match status" value="1"/>
</dbReference>
<protein>
    <submittedName>
        <fullName evidence="1">16145_t:CDS:1</fullName>
    </submittedName>
</protein>
<dbReference type="EMBL" id="CAJVQA010008705">
    <property type="protein sequence ID" value="CAG8675894.1"/>
    <property type="molecule type" value="Genomic_DNA"/>
</dbReference>